<dbReference type="EMBL" id="CCYD01003101">
    <property type="protein sequence ID" value="CEG50044.1"/>
    <property type="molecule type" value="Genomic_DNA"/>
</dbReference>
<dbReference type="Proteomes" id="UP000054928">
    <property type="component" value="Unassembled WGS sequence"/>
</dbReference>
<dbReference type="GeneID" id="36402828"/>
<name>A0A0P1B6L0_PLAHL</name>
<sequence>MGLNQYLLHPYYDCHEDKARKIDTEATLTYKFPVLATIDEGALESGMERYMIASLNEPKISGKHDVQDVINLIENTSSRYFGRTT</sequence>
<keyword evidence="2" id="KW-1185">Reference proteome</keyword>
<evidence type="ECO:0000313" key="1">
    <source>
        <dbReference type="EMBL" id="CEG50044.1"/>
    </source>
</evidence>
<protein>
    <submittedName>
        <fullName evidence="1">Uncharacterized protein</fullName>
    </submittedName>
</protein>
<dbReference type="AlphaFoldDB" id="A0A0P1B6L0"/>
<evidence type="ECO:0000313" key="2">
    <source>
        <dbReference type="Proteomes" id="UP000054928"/>
    </source>
</evidence>
<accession>A0A0P1B6L0</accession>
<organism evidence="1 2">
    <name type="scientific">Plasmopara halstedii</name>
    <name type="common">Downy mildew of sunflower</name>
    <dbReference type="NCBI Taxonomy" id="4781"/>
    <lineage>
        <taxon>Eukaryota</taxon>
        <taxon>Sar</taxon>
        <taxon>Stramenopiles</taxon>
        <taxon>Oomycota</taxon>
        <taxon>Peronosporomycetes</taxon>
        <taxon>Peronosporales</taxon>
        <taxon>Peronosporaceae</taxon>
        <taxon>Plasmopara</taxon>
    </lineage>
</organism>
<dbReference type="RefSeq" id="XP_024586413.1">
    <property type="nucleotide sequence ID" value="XM_024721300.1"/>
</dbReference>
<proteinExistence type="predicted"/>
<reference evidence="2" key="1">
    <citation type="submission" date="2014-09" db="EMBL/GenBank/DDBJ databases">
        <authorList>
            <person name="Sharma Rahul"/>
            <person name="Thines Marco"/>
        </authorList>
    </citation>
    <scope>NUCLEOTIDE SEQUENCE [LARGE SCALE GENOMIC DNA]</scope>
</reference>